<dbReference type="Proteomes" id="UP001202289">
    <property type="component" value="Unassembled WGS sequence"/>
</dbReference>
<sequence>MKEIREYDPMKYWKEAIKVAKKSEEITWSNYDAELNEEGQYAISIDKCYSDRLKEICKNNDLVAYTFLVSVFKVSLSKYLLKKDITIGIPCYRSASQRRIMLNKVLPLSSNIDYDQSFSNYMLNIKNEILQIYKNQSDLNAKILQDEKINNLMELTPINICMKGLHQEKDIDYIINSSKNQLSFLLESLQNGFSSIRIIYNKKQFSESDVKVLCKSFDNVFKSVLVNYNQKISELKLLSEEEKYQILYKFNDTDAYYPKDVTIQRLFEEQVEKTPDKVAVVFEENKLTYRELNEKANSLAGTLREKGAVPETVVALMVDRSVEMIVGVLGIIKSGAAYMPIDPTYPKERVSYILENSNVDLLITESKFIDSIELDCEILDINEEHLYLNDKSNLDIVNKQEDLLYVLYTSGTTGKPKGVMVTQGNLINMVYSWIGHYKLDQLNVNLLQMASISFDVFSGDLCRSLLTGGTMYICPSNVRTNMEELYQVIKKNQINIFESTPSLILIFMDYVNENKLELDSLKLLILGSDSCSIEDYKGLVKKYGNTMRVVNSYGVTEATIDSSYYEDKTQNIHKSLVNTPIGKPMHNTKFYILSETYDIQPVGVIGELYISGAGVARGYYNRPELTTEKFVDNPFVIGTKMYKTGDLARWLPDGNVEFLGRMDNQVKIRGFRIELGEIENRLLQHESIKEAVVLAKETRENEKYICAYVVGNKDVKELNLRGYLREYLPKYMVPSYFVQMDKMPLTPNGKLNRKALPEPDLEGFTNEYEAPRNEVEEVLARVWSEVLKLEKIGINDNFFELGGHSLKATILVGRIRKELEVEVPLKEIFSLGDIKGLSEYILSINKKQYEEIEEVEEKEYYEASSVQKRMYMLQEFDRDSIAYNMPGILEVVGNLDINRLNESFTKLIERHGTLRTSFYAKEDKIVQKVHAAEEIKFEAEKVDVKSEEEIKEKAKEFIKPFDLEKAPLLRVSVLSLEEDRHIMLFDMHHIISDGTSISILAKEFSELYAGKYLEELKVQYKDYSAWQLKKRESEEYRKQEEYWLKEFSGEIPVLNMFTDYIRPKVKDFRGESISFVLDKKITEKLRSIAKETGSTLYMILLANINILLSRYSGQEDIVVGSAIAGRNHRDLENIIGMFVNTLAMRSTVNSKSSFKDYLMSVNEKALMAYENQDYQIEELVEKVAVNRELNRNPLFDVMFVLQNTEEDKLEAEELIFKPYDTSYDVEKFDITINAMEENDEINFHISYATSLYKHETIERMVNHFLNIVKETAKNTKIKLKDIEILGESEKNKLIVEFNDTVTDYPREKVIHELFEEQVNKVPDNIAVVFESKKLTYRELNDRSNSLARVLREKGVGPDVIVGIITERSIEVIVGIMAILKAGGAYLPIDLEYPQSRIEYMIESSNTRILLAQNDLKGCNDFGCEVLDLSNGSLFSKDNRNLEIMHTSNNVAYVIYTSGTTGIPKGVEVIQRNVVRLVKNTNYIEIKDNDRILQTGSIAFDASTFEIWGALLNGAALHLVSKEIILNANKLKQYLTKNEITILWLTSPLFNKLVEDNSTLFKGVKYLLVGGDVVSLKHVMIVRKQAPIIKVINGYGPTENTTFSTCYEINDTTNVLPIGKPIANSTAYILDKNNKLVPIGVPGELYVGGDGVAKGYLNNEELTKGKFVKNPYKHGEKMYRTGDLTRWLPDGNIEFLGRIDNQVKIRGFRIELDGIENRLLEIEGIEEVVVLDKGEAENKYLCAYYVTEKEYSVGELRENLKKYLPDYMIPSYFIKLKEIPLTSNGKVDRRSLPEPEGEINTGSEYEAPRNELENQLVIIWKNVLRLSNIGINDDFFDLGGHSLIATKLVGRIHKELNVQVPLKEIFNLRNIKKLSEYIIEASKGAYKSIALAEEKDYYEVSSAQKRMYILQEFDKNSIAYNIPLALEIVGDFQLERIDEIFLELMKRHETLRTTFHTKNQEILQQIHSIEEIQFHIDKIDISDESEETREGKLQEQIKKFVKLFDLEKLPLFRVSIIQVEKNKYIMLLDIHHIISDGTSMSILMKEFGDLYANKKLEELRIQYKDYSTWQRNSRRTLEFKNQEEYWLKEFSDNIPTLNLPTDYARPEIKNFNGDSVKFILDKEITYNLIDIAKETGSTLYMILLANINILLSKYSGQEDIIVGTPIAGRNHRDLENLVGMFVNTLAIRTIVENELSFKEYLKKVKEKTLRAYENQDYQFEELIDKVGARRSLNRNPIFDIMFVLQNFEESSIKLDNLTFRTYDFNNYENMERFDITIEAFQSDDKIHFKVSYLTDLYEKHTVERIVQLLQDLIKLTSTTYLDKKIGDIELLTNEEKSIYREEINYYNSNEFDFSL</sequence>
<evidence type="ECO:0000313" key="2">
    <source>
        <dbReference type="Proteomes" id="UP001202289"/>
    </source>
</evidence>
<dbReference type="EMBL" id="JAMBOP010000039">
    <property type="protein sequence ID" value="MCM3738302.1"/>
    <property type="molecule type" value="Genomic_DNA"/>
</dbReference>
<accession>A0ACC6AEG4</accession>
<protein>
    <submittedName>
        <fullName evidence="1">Amino acid adenylation domain-containing protein</fullName>
    </submittedName>
</protein>
<keyword evidence="2" id="KW-1185">Reference proteome</keyword>
<comment type="caution">
    <text evidence="1">The sequence shown here is derived from an EMBL/GenBank/DDBJ whole genome shotgun (WGS) entry which is preliminary data.</text>
</comment>
<organism evidence="1 2">
    <name type="scientific">Bacillus cytotoxicus</name>
    <dbReference type="NCBI Taxonomy" id="580165"/>
    <lineage>
        <taxon>Bacteria</taxon>
        <taxon>Bacillati</taxon>
        <taxon>Bacillota</taxon>
        <taxon>Bacilli</taxon>
        <taxon>Bacillales</taxon>
        <taxon>Bacillaceae</taxon>
        <taxon>Bacillus</taxon>
        <taxon>Bacillus cereus group</taxon>
    </lineage>
</organism>
<name>A0ACC6AEG4_9BACI</name>
<proteinExistence type="predicted"/>
<reference evidence="1" key="1">
    <citation type="submission" date="2022-05" db="EMBL/GenBank/DDBJ databases">
        <title>Comparative Genomics of Spacecraft Associated Microbes.</title>
        <authorList>
            <person name="Tran M.T."/>
            <person name="Wright A."/>
            <person name="Seuylemezian A."/>
            <person name="Eisen J."/>
            <person name="Coil D."/>
        </authorList>
    </citation>
    <scope>NUCLEOTIDE SEQUENCE</scope>
    <source>
        <strain evidence="1">FAIRING 10M-2.2</strain>
    </source>
</reference>
<evidence type="ECO:0000313" key="1">
    <source>
        <dbReference type="EMBL" id="MCM3738302.1"/>
    </source>
</evidence>
<gene>
    <name evidence="1" type="ORF">M3215_21580</name>
</gene>